<dbReference type="PANTHER" id="PTHR43877">
    <property type="entry name" value="AMINOALKYLPHOSPHONATE N-ACETYLTRANSFERASE-RELATED-RELATED"/>
    <property type="match status" value="1"/>
</dbReference>
<dbReference type="AlphaFoldDB" id="A0A1I1D6T3"/>
<sequence length="177" mass="19163">MEIRPATEADLPALFAYLGEQLAENGRDGTPLFQPMERVDTGVPPAMRERFAAGVATPVGQPGWRHVWIALDDAGEVAGHIDLRGQPDAASSHRSLLGMGVRHDLRRAGLGTRLVHTALAWARSTGFDWVDLEVLAQNHQARALYARTGFTETGVVADQYRIGGAQVGAVSMSIRLR</sequence>
<dbReference type="PANTHER" id="PTHR43877:SF2">
    <property type="entry name" value="AMINOALKYLPHOSPHONATE N-ACETYLTRANSFERASE-RELATED"/>
    <property type="match status" value="1"/>
</dbReference>
<dbReference type="EMBL" id="FOLD01000001">
    <property type="protein sequence ID" value="SFB70046.1"/>
    <property type="molecule type" value="Genomic_DNA"/>
</dbReference>
<name>A0A1I1D6T3_9BURK</name>
<organism evidence="4 5">
    <name type="scientific">Massilia yuzhufengensis</name>
    <dbReference type="NCBI Taxonomy" id="1164594"/>
    <lineage>
        <taxon>Bacteria</taxon>
        <taxon>Pseudomonadati</taxon>
        <taxon>Pseudomonadota</taxon>
        <taxon>Betaproteobacteria</taxon>
        <taxon>Burkholderiales</taxon>
        <taxon>Oxalobacteraceae</taxon>
        <taxon>Telluria group</taxon>
        <taxon>Massilia</taxon>
    </lineage>
</organism>
<feature type="domain" description="N-acetyltransferase" evidence="3">
    <location>
        <begin position="1"/>
        <end position="177"/>
    </location>
</feature>
<dbReference type="CDD" id="cd04301">
    <property type="entry name" value="NAT_SF"/>
    <property type="match status" value="1"/>
</dbReference>
<keyword evidence="5" id="KW-1185">Reference proteome</keyword>
<gene>
    <name evidence="4" type="ORF">SAMN05216204_10128</name>
</gene>
<proteinExistence type="predicted"/>
<keyword evidence="1 4" id="KW-0808">Transferase</keyword>
<reference evidence="5" key="1">
    <citation type="submission" date="2016-10" db="EMBL/GenBank/DDBJ databases">
        <authorList>
            <person name="Varghese N."/>
            <person name="Submissions S."/>
        </authorList>
    </citation>
    <scope>NUCLEOTIDE SEQUENCE [LARGE SCALE GENOMIC DNA]</scope>
    <source>
        <strain evidence="5">CGMCC 1.12041</strain>
    </source>
</reference>
<dbReference type="InterPro" id="IPR016181">
    <property type="entry name" value="Acyl_CoA_acyltransferase"/>
</dbReference>
<dbReference type="InterPro" id="IPR050832">
    <property type="entry name" value="Bact_Acetyltransf"/>
</dbReference>
<keyword evidence="2" id="KW-0012">Acyltransferase</keyword>
<evidence type="ECO:0000259" key="3">
    <source>
        <dbReference type="PROSITE" id="PS51186"/>
    </source>
</evidence>
<dbReference type="GO" id="GO:0016747">
    <property type="term" value="F:acyltransferase activity, transferring groups other than amino-acyl groups"/>
    <property type="evidence" value="ECO:0007669"/>
    <property type="project" value="InterPro"/>
</dbReference>
<dbReference type="RefSeq" id="WP_091869419.1">
    <property type="nucleotide sequence ID" value="NZ_FOLD01000001.1"/>
</dbReference>
<accession>A0A1I1D6T3</accession>
<evidence type="ECO:0000313" key="4">
    <source>
        <dbReference type="EMBL" id="SFB70046.1"/>
    </source>
</evidence>
<dbReference type="SUPFAM" id="SSF55729">
    <property type="entry name" value="Acyl-CoA N-acyltransferases (Nat)"/>
    <property type="match status" value="1"/>
</dbReference>
<dbReference type="OrthoDB" id="336415at2"/>
<evidence type="ECO:0000256" key="1">
    <source>
        <dbReference type="ARBA" id="ARBA00022679"/>
    </source>
</evidence>
<evidence type="ECO:0000256" key="2">
    <source>
        <dbReference type="ARBA" id="ARBA00023315"/>
    </source>
</evidence>
<dbReference type="PROSITE" id="PS51186">
    <property type="entry name" value="GNAT"/>
    <property type="match status" value="1"/>
</dbReference>
<dbReference type="STRING" id="1164594.SAMN05216204_10128"/>
<dbReference type="Pfam" id="PF00583">
    <property type="entry name" value="Acetyltransf_1"/>
    <property type="match status" value="1"/>
</dbReference>
<dbReference type="Gene3D" id="3.40.630.30">
    <property type="match status" value="1"/>
</dbReference>
<evidence type="ECO:0000313" key="5">
    <source>
        <dbReference type="Proteomes" id="UP000198639"/>
    </source>
</evidence>
<dbReference type="Proteomes" id="UP000198639">
    <property type="component" value="Unassembled WGS sequence"/>
</dbReference>
<dbReference type="InterPro" id="IPR000182">
    <property type="entry name" value="GNAT_dom"/>
</dbReference>
<protein>
    <submittedName>
        <fullName evidence="4">Protein N-acetyltransferase, RimJ/RimL family</fullName>
    </submittedName>
</protein>